<keyword evidence="3" id="KW-1185">Reference proteome</keyword>
<dbReference type="GO" id="GO:0016747">
    <property type="term" value="F:acyltransferase activity, transferring groups other than amino-acyl groups"/>
    <property type="evidence" value="ECO:0007669"/>
    <property type="project" value="InterPro"/>
</dbReference>
<dbReference type="InterPro" id="IPR053144">
    <property type="entry name" value="Acetyltransferase_Butenolide"/>
</dbReference>
<protein>
    <recommendedName>
        <fullName evidence="1">N-acetyltransferase domain-containing protein</fullName>
    </recommendedName>
</protein>
<dbReference type="OrthoDB" id="10039976at2759"/>
<feature type="domain" description="N-acetyltransferase" evidence="1">
    <location>
        <begin position="91"/>
        <end position="181"/>
    </location>
</feature>
<dbReference type="PROSITE" id="PS51186">
    <property type="entry name" value="GNAT"/>
    <property type="match status" value="1"/>
</dbReference>
<evidence type="ECO:0000259" key="1">
    <source>
        <dbReference type="PROSITE" id="PS51186"/>
    </source>
</evidence>
<comment type="caution">
    <text evidence="2">The sequence shown here is derived from an EMBL/GenBank/DDBJ whole genome shotgun (WGS) entry which is preliminary data.</text>
</comment>
<reference evidence="2 3" key="1">
    <citation type="submission" date="2015-09" db="EMBL/GenBank/DDBJ databases">
        <title>Draft genome of a European isolate of the apple canker pathogen Neonectria ditissima.</title>
        <authorList>
            <person name="Gomez-Cortecero A."/>
            <person name="Harrison R.J."/>
            <person name="Armitage A.D."/>
        </authorList>
    </citation>
    <scope>NUCLEOTIDE SEQUENCE [LARGE SCALE GENOMIC DNA]</scope>
    <source>
        <strain evidence="2 3">R09/05</strain>
    </source>
</reference>
<dbReference type="CDD" id="cd04301">
    <property type="entry name" value="NAT_SF"/>
    <property type="match status" value="1"/>
</dbReference>
<dbReference type="AlphaFoldDB" id="A0A0N8H7S5"/>
<evidence type="ECO:0000313" key="3">
    <source>
        <dbReference type="Proteomes" id="UP000050424"/>
    </source>
</evidence>
<dbReference type="Gene3D" id="3.40.630.30">
    <property type="match status" value="1"/>
</dbReference>
<dbReference type="STRING" id="78410.A0A0N8H7S5"/>
<dbReference type="InterPro" id="IPR000182">
    <property type="entry name" value="GNAT_dom"/>
</dbReference>
<sequence length="190" mass="21790">MGSRDILMQSEGEPRFWYRDNFFLTNDKTYLDPQVFNKYLDGMWWSSALEETQLHRLLNNCLTMAIYSVPQTAADMKANGIAQPKDGSRIEMVGFARVVTDYVTFAYLTDVFVVEEYQRRGLASWLMRGLKEIVDEWKDLRGLLLMTHDDSAARMYKRELGAVNFNEGPSAGLLLLELPGPAEKPTPKNH</sequence>
<name>A0A0N8H7S5_9HYPO</name>
<organism evidence="2 3">
    <name type="scientific">Neonectria ditissima</name>
    <dbReference type="NCBI Taxonomy" id="78410"/>
    <lineage>
        <taxon>Eukaryota</taxon>
        <taxon>Fungi</taxon>
        <taxon>Dikarya</taxon>
        <taxon>Ascomycota</taxon>
        <taxon>Pezizomycotina</taxon>
        <taxon>Sordariomycetes</taxon>
        <taxon>Hypocreomycetidae</taxon>
        <taxon>Hypocreales</taxon>
        <taxon>Nectriaceae</taxon>
        <taxon>Neonectria</taxon>
    </lineage>
</organism>
<evidence type="ECO:0000313" key="2">
    <source>
        <dbReference type="EMBL" id="KPM42588.1"/>
    </source>
</evidence>
<dbReference type="EMBL" id="LKCW01000046">
    <property type="protein sequence ID" value="KPM42588.1"/>
    <property type="molecule type" value="Genomic_DNA"/>
</dbReference>
<dbReference type="Proteomes" id="UP000050424">
    <property type="component" value="Unassembled WGS sequence"/>
</dbReference>
<proteinExistence type="predicted"/>
<gene>
    <name evidence="2" type="ORF">AK830_g4003</name>
</gene>
<dbReference type="PANTHER" id="PTHR43233:SF1">
    <property type="entry name" value="FAMILY N-ACETYLTRANSFERASE, PUTATIVE (AFU_ORTHOLOGUE AFUA_6G03350)-RELATED"/>
    <property type="match status" value="1"/>
</dbReference>
<dbReference type="Pfam" id="PF00583">
    <property type="entry name" value="Acetyltransf_1"/>
    <property type="match status" value="1"/>
</dbReference>
<accession>A0A0N8H7S5</accession>
<dbReference type="SUPFAM" id="SSF55729">
    <property type="entry name" value="Acyl-CoA N-acyltransferases (Nat)"/>
    <property type="match status" value="1"/>
</dbReference>
<dbReference type="PANTHER" id="PTHR43233">
    <property type="entry name" value="FAMILY N-ACETYLTRANSFERASE, PUTATIVE (AFU_ORTHOLOGUE AFUA_6G03350)-RELATED"/>
    <property type="match status" value="1"/>
</dbReference>
<dbReference type="InterPro" id="IPR016181">
    <property type="entry name" value="Acyl_CoA_acyltransferase"/>
</dbReference>